<dbReference type="AlphaFoldDB" id="A0A6V7P105"/>
<feature type="region of interest" description="Disordered" evidence="2">
    <location>
        <begin position="116"/>
        <end position="162"/>
    </location>
</feature>
<comment type="similarity">
    <text evidence="1">Belongs to the remorin family.</text>
</comment>
<organism evidence="4">
    <name type="scientific">Ananas comosus var. bracteatus</name>
    <name type="common">red pineapple</name>
    <dbReference type="NCBI Taxonomy" id="296719"/>
    <lineage>
        <taxon>Eukaryota</taxon>
        <taxon>Viridiplantae</taxon>
        <taxon>Streptophyta</taxon>
        <taxon>Embryophyta</taxon>
        <taxon>Tracheophyta</taxon>
        <taxon>Spermatophyta</taxon>
        <taxon>Magnoliopsida</taxon>
        <taxon>Liliopsida</taxon>
        <taxon>Poales</taxon>
        <taxon>Bromeliaceae</taxon>
        <taxon>Bromelioideae</taxon>
        <taxon>Ananas</taxon>
    </lineage>
</organism>
<dbReference type="EMBL" id="LR862144">
    <property type="protein sequence ID" value="CAD1824489.1"/>
    <property type="molecule type" value="Genomic_DNA"/>
</dbReference>
<gene>
    <name evidence="4" type="ORF">CB5_LOCUS7700</name>
</gene>
<dbReference type="Pfam" id="PF03763">
    <property type="entry name" value="Remorin_C"/>
    <property type="match status" value="1"/>
</dbReference>
<reference evidence="4" key="1">
    <citation type="submission" date="2020-07" db="EMBL/GenBank/DDBJ databases">
        <authorList>
            <person name="Lin J."/>
        </authorList>
    </citation>
    <scope>NUCLEOTIDE SEQUENCE</scope>
</reference>
<evidence type="ECO:0000313" key="4">
    <source>
        <dbReference type="EMBL" id="CAD1824489.1"/>
    </source>
</evidence>
<feature type="compositionally biased region" description="Low complexity" evidence="2">
    <location>
        <begin position="192"/>
        <end position="207"/>
    </location>
</feature>
<evidence type="ECO:0000259" key="3">
    <source>
        <dbReference type="Pfam" id="PF03763"/>
    </source>
</evidence>
<feature type="compositionally biased region" description="Polar residues" evidence="2">
    <location>
        <begin position="24"/>
        <end position="33"/>
    </location>
</feature>
<accession>A0A6V7P105</accession>
<feature type="region of interest" description="Disordered" evidence="2">
    <location>
        <begin position="1"/>
        <end position="42"/>
    </location>
</feature>
<feature type="compositionally biased region" description="Basic and acidic residues" evidence="2">
    <location>
        <begin position="132"/>
        <end position="160"/>
    </location>
</feature>
<feature type="domain" description="Remorin C-terminal" evidence="3">
    <location>
        <begin position="64"/>
        <end position="167"/>
    </location>
</feature>
<evidence type="ECO:0000256" key="1">
    <source>
        <dbReference type="ARBA" id="ARBA00005711"/>
    </source>
</evidence>
<dbReference type="InterPro" id="IPR005516">
    <property type="entry name" value="Remorin_C"/>
</dbReference>
<evidence type="ECO:0000256" key="2">
    <source>
        <dbReference type="SAM" id="MobiDB-lite"/>
    </source>
</evidence>
<protein>
    <recommendedName>
        <fullName evidence="3">Remorin C-terminal domain-containing protein</fullName>
    </recommendedName>
</protein>
<feature type="region of interest" description="Disordered" evidence="2">
    <location>
        <begin position="192"/>
        <end position="222"/>
    </location>
</feature>
<dbReference type="PANTHER" id="PTHR31471:SF52">
    <property type="entry name" value="F12A21.28"/>
    <property type="match status" value="1"/>
</dbReference>
<proteinExistence type="inferred from homology"/>
<name>A0A6V7P105_ANACO</name>
<dbReference type="PANTHER" id="PTHR31471">
    <property type="entry name" value="OS02G0116800 PROTEIN"/>
    <property type="match status" value="1"/>
</dbReference>
<sequence>MGTEMTPIASKEPSRTGTPMRASTPISSRSSTPGRVRQGGAPADCVEKLENSVSLAMEASSNSLESRAMAWDEAERAKYMARYKREEVKIQAWENHEKRKAEMEMKKIEVKAERMKSRAQEKLANKMASTRRIAEEKRTTAEAKLNERAARTSERADYIRRTGTCPHPFSPSSCPLYVRRFPRSPWTRYIPSSTITLPTTSAPTASPQAHRPHPCRQCHPSS</sequence>